<evidence type="ECO:0000256" key="6">
    <source>
        <dbReference type="ARBA" id="ARBA00022525"/>
    </source>
</evidence>
<evidence type="ECO:0000256" key="13">
    <source>
        <dbReference type="ARBA" id="ARBA00031176"/>
    </source>
</evidence>
<evidence type="ECO:0000256" key="14">
    <source>
        <dbReference type="RuleBase" id="RU368054"/>
    </source>
</evidence>
<dbReference type="PANTHER" id="PTHR16566">
    <property type="entry name" value="APOLIPOPROTEIN C-II"/>
    <property type="match status" value="1"/>
</dbReference>
<organism evidence="16 18">
    <name type="scientific">Scleropages formosus</name>
    <name type="common">Asian bonytongue</name>
    <name type="synonym">Osteoglossum formosum</name>
    <dbReference type="NCBI Taxonomy" id="113540"/>
    <lineage>
        <taxon>Eukaryota</taxon>
        <taxon>Metazoa</taxon>
        <taxon>Chordata</taxon>
        <taxon>Craniata</taxon>
        <taxon>Vertebrata</taxon>
        <taxon>Euteleostomi</taxon>
        <taxon>Actinopterygii</taxon>
        <taxon>Neopterygii</taxon>
        <taxon>Teleostei</taxon>
        <taxon>Osteoglossocephala</taxon>
        <taxon>Osteoglossomorpha</taxon>
        <taxon>Osteoglossiformes</taxon>
        <taxon>Osteoglossidae</taxon>
        <taxon>Scleropages</taxon>
    </lineage>
</organism>
<dbReference type="GO" id="GO:0034361">
    <property type="term" value="C:very-low-density lipoprotein particle"/>
    <property type="evidence" value="ECO:0007669"/>
    <property type="project" value="UniProtKB-UniRule"/>
</dbReference>
<comment type="function">
    <text evidence="14">Component of chylomicrons, very low-density lipoproteins (VLDL), low-density lipoproteins (LDL), and high-density lipoproteins (HDL) in plasma. Plays an important role in lipoprotein metabolism as an activator of lipoprotein lipase.</text>
</comment>
<dbReference type="GeneID" id="108922207"/>
<keyword evidence="11 14" id="KW-0443">Lipid metabolism</keyword>
<dbReference type="KEGG" id="sfm:108922207"/>
<evidence type="ECO:0000313" key="18">
    <source>
        <dbReference type="Proteomes" id="UP000034805"/>
    </source>
</evidence>
<evidence type="ECO:0000313" key="19">
    <source>
        <dbReference type="Proteomes" id="UP000694397"/>
    </source>
</evidence>
<evidence type="ECO:0000256" key="8">
    <source>
        <dbReference type="ARBA" id="ARBA00022850"/>
    </source>
</evidence>
<dbReference type="OrthoDB" id="9881800at2759"/>
<dbReference type="STRING" id="113540.ENSSFOP00015033337"/>
<keyword evidence="16" id="KW-0449">Lipoprotein</keyword>
<dbReference type="Pfam" id="PF05355">
    <property type="entry name" value="Apo-CII"/>
    <property type="match status" value="1"/>
</dbReference>
<dbReference type="Ensembl" id="ENSSFOT00015033704.2">
    <property type="protein sequence ID" value="ENSSFOP00015033337.1"/>
    <property type="gene ID" value="ENSSFOG00015021271.2"/>
</dbReference>
<protein>
    <recommendedName>
        <fullName evidence="3 14">Apolipoprotein C-II</fullName>
        <shortName evidence="14">Apo-CII</shortName>
        <shortName evidence="14">ApoC-II</shortName>
    </recommendedName>
    <alternativeName>
        <fullName evidence="13 14">Apolipoprotein C2</fullName>
    </alternativeName>
</protein>
<evidence type="ECO:0000256" key="11">
    <source>
        <dbReference type="ARBA" id="ARBA00023098"/>
    </source>
</evidence>
<dbReference type="EMBL" id="JARO02012155">
    <property type="protein sequence ID" value="KPP59429.1"/>
    <property type="molecule type" value="Genomic_DNA"/>
</dbReference>
<dbReference type="GO" id="GO:0043274">
    <property type="term" value="F:phospholipase binding"/>
    <property type="evidence" value="ECO:0007669"/>
    <property type="project" value="TreeGrafter"/>
</dbReference>
<evidence type="ECO:0000256" key="5">
    <source>
        <dbReference type="ARBA" id="ARBA00022513"/>
    </source>
</evidence>
<dbReference type="InterPro" id="IPR023121">
    <property type="entry name" value="ApoC-II_dom_sf"/>
</dbReference>
<dbReference type="RefSeq" id="XP_018587699.1">
    <property type="nucleotide sequence ID" value="XM_018732183.2"/>
</dbReference>
<dbReference type="GO" id="GO:0016004">
    <property type="term" value="F:phospholipase activator activity"/>
    <property type="evidence" value="ECO:0007669"/>
    <property type="project" value="TreeGrafter"/>
</dbReference>
<keyword evidence="8 14" id="KW-0345">HDL</keyword>
<evidence type="ECO:0000256" key="9">
    <source>
        <dbReference type="ARBA" id="ARBA00022963"/>
    </source>
</evidence>
<evidence type="ECO:0000256" key="1">
    <source>
        <dbReference type="ARBA" id="ARBA00004613"/>
    </source>
</evidence>
<evidence type="ECO:0000313" key="17">
    <source>
        <dbReference type="Ensembl" id="ENSSFOP00015033337.1"/>
    </source>
</evidence>
<feature type="signal peptide" evidence="15">
    <location>
        <begin position="1"/>
        <end position="20"/>
    </location>
</feature>
<dbReference type="Proteomes" id="UP000034805">
    <property type="component" value="Unassembled WGS sequence"/>
</dbReference>
<dbReference type="Proteomes" id="UP000694397">
    <property type="component" value="Chromosome 18"/>
</dbReference>
<dbReference type="GO" id="GO:0042627">
    <property type="term" value="C:chylomicron"/>
    <property type="evidence" value="ECO:0007669"/>
    <property type="project" value="UniProtKB-UniRule"/>
</dbReference>
<comment type="subcellular location">
    <subcellularLocation>
        <location evidence="1 14">Secreted</location>
    </subcellularLocation>
</comment>
<gene>
    <name evidence="17" type="primary">apoc2</name>
    <name evidence="16" type="ORF">Z043_122652</name>
</gene>
<keyword evidence="5 14" id="KW-0162">Chylomicron</keyword>
<dbReference type="InterPro" id="IPR008019">
    <property type="entry name" value="Apo-CII"/>
</dbReference>
<evidence type="ECO:0000256" key="15">
    <source>
        <dbReference type="SAM" id="SignalP"/>
    </source>
</evidence>
<evidence type="ECO:0000256" key="12">
    <source>
        <dbReference type="ARBA" id="ARBA00023313"/>
    </source>
</evidence>
<dbReference type="GO" id="GO:0016042">
    <property type="term" value="P:lipid catabolic process"/>
    <property type="evidence" value="ECO:0007669"/>
    <property type="project" value="UniProtKB-UniRule"/>
</dbReference>
<keyword evidence="6 14" id="KW-0964">Secreted</keyword>
<feature type="chain" id="PRO_5010627520" description="Apolipoprotein C-II" evidence="15">
    <location>
        <begin position="21"/>
        <end position="102"/>
    </location>
</feature>
<dbReference type="GeneTree" id="ENSGT00940000172196"/>
<evidence type="ECO:0000256" key="7">
    <source>
        <dbReference type="ARBA" id="ARBA00022710"/>
    </source>
</evidence>
<keyword evidence="7 14" id="KW-0427">LDL</keyword>
<keyword evidence="10 14" id="KW-0445">Lipid transport</keyword>
<dbReference type="GO" id="GO:0034364">
    <property type="term" value="C:high-density lipoprotein particle"/>
    <property type="evidence" value="ECO:0007669"/>
    <property type="project" value="UniProtKB-KW"/>
</dbReference>
<keyword evidence="12 14" id="KW-0850">VLDL</keyword>
<dbReference type="Gene3D" id="1.10.1440.10">
    <property type="entry name" value="Apolipoprotein C-II"/>
    <property type="match status" value="1"/>
</dbReference>
<dbReference type="CTD" id="344"/>
<evidence type="ECO:0000256" key="3">
    <source>
        <dbReference type="ARBA" id="ARBA00013947"/>
    </source>
</evidence>
<sequence length="102" mass="11588">MKKLLALTVLIALFSYGAESFRVLREVPEPEEEPGPLSTVTNTLWSFVEKSVDTANGWLESLKNLKLDEKAKNMFDETTKAVSTYSSIMQDQVYFLLYSESK</sequence>
<comment type="similarity">
    <text evidence="2 14">Belongs to the apolipoprotein C2 family.</text>
</comment>
<dbReference type="GO" id="GO:0060697">
    <property type="term" value="P:positive regulation of phospholipid catabolic process"/>
    <property type="evidence" value="ECO:0007669"/>
    <property type="project" value="TreeGrafter"/>
</dbReference>
<evidence type="ECO:0000256" key="10">
    <source>
        <dbReference type="ARBA" id="ARBA00023055"/>
    </source>
</evidence>
<dbReference type="AlphaFoldDB" id="A0A0P7TZ82"/>
<dbReference type="RefSeq" id="XP_018587700.1">
    <property type="nucleotide sequence ID" value="XM_018732184.1"/>
</dbReference>
<dbReference type="PANTHER" id="PTHR16566:SF0">
    <property type="entry name" value="APOLIPOPROTEIN C-II"/>
    <property type="match status" value="1"/>
</dbReference>
<keyword evidence="4 14" id="KW-0813">Transport</keyword>
<reference evidence="17" key="3">
    <citation type="submission" date="2025-05" db="UniProtKB">
        <authorList>
            <consortium name="Ensembl"/>
        </authorList>
    </citation>
    <scope>IDENTIFICATION</scope>
</reference>
<dbReference type="GO" id="GO:0006869">
    <property type="term" value="P:lipid transport"/>
    <property type="evidence" value="ECO:0007669"/>
    <property type="project" value="UniProtKB-UniRule"/>
</dbReference>
<proteinExistence type="inferred from homology"/>
<keyword evidence="14 15" id="KW-0732">Signal</keyword>
<accession>A0A0P7TZ82</accession>
<reference evidence="17 19" key="2">
    <citation type="submission" date="2019-04" db="EMBL/GenBank/DDBJ databases">
        <authorList>
            <consortium name="Wellcome Sanger Institute Data Sharing"/>
        </authorList>
    </citation>
    <scope>NUCLEOTIDE SEQUENCE [LARGE SCALE GENOMIC DNA]</scope>
</reference>
<keyword evidence="9 14" id="KW-0442">Lipid degradation</keyword>
<evidence type="ECO:0000313" key="16">
    <source>
        <dbReference type="EMBL" id="KPP59429.1"/>
    </source>
</evidence>
<name>A0A0P7TZ82_SCLFO</name>
<evidence type="ECO:0000256" key="4">
    <source>
        <dbReference type="ARBA" id="ARBA00022448"/>
    </source>
</evidence>
<reference evidence="16 18" key="1">
    <citation type="submission" date="2015-08" db="EMBL/GenBank/DDBJ databases">
        <title>The genome of the Asian arowana (Scleropages formosus).</title>
        <authorList>
            <person name="Tan M.H."/>
            <person name="Gan H.M."/>
            <person name="Croft L.J."/>
            <person name="Austin C.M."/>
        </authorList>
    </citation>
    <scope>NUCLEOTIDE SEQUENCE [LARGE SCALE GENOMIC DNA]</scope>
    <source>
        <strain evidence="16">Aro1</strain>
    </source>
</reference>
<dbReference type="GO" id="GO:0034362">
    <property type="term" value="C:low-density lipoprotein particle"/>
    <property type="evidence" value="ECO:0007669"/>
    <property type="project" value="UniProtKB-UniRule"/>
</dbReference>
<evidence type="ECO:0000256" key="2">
    <source>
        <dbReference type="ARBA" id="ARBA00007221"/>
    </source>
</evidence>
<keyword evidence="19" id="KW-1185">Reference proteome</keyword>